<evidence type="ECO:0000313" key="3">
    <source>
        <dbReference type="Proteomes" id="UP001345827"/>
    </source>
</evidence>
<accession>A0AAV9PVI6</accession>
<organism evidence="2 3">
    <name type="scientific">Vermiconidia calcicola</name>
    <dbReference type="NCBI Taxonomy" id="1690605"/>
    <lineage>
        <taxon>Eukaryota</taxon>
        <taxon>Fungi</taxon>
        <taxon>Dikarya</taxon>
        <taxon>Ascomycota</taxon>
        <taxon>Pezizomycotina</taxon>
        <taxon>Dothideomycetes</taxon>
        <taxon>Dothideomycetidae</taxon>
        <taxon>Mycosphaerellales</taxon>
        <taxon>Extremaceae</taxon>
        <taxon>Vermiconidia</taxon>
    </lineage>
</organism>
<evidence type="ECO:0000256" key="1">
    <source>
        <dbReference type="SAM" id="Phobius"/>
    </source>
</evidence>
<comment type="caution">
    <text evidence="2">The sequence shown here is derived from an EMBL/GenBank/DDBJ whole genome shotgun (WGS) entry which is preliminary data.</text>
</comment>
<sequence>MAHQFSTNPAYHIVESHAPWSPGSVARLPSLGFAALVGAVLCIAASAGILIASNGRPITDWRIQPTVWLAVVSTAFNILLHYGLSEGINVSWWRRVMQPQIQLGDLHRNWAFGNSLRAAVTAGRYVNIIAIASILTAIAPINNPLLQRASRVAVGHTEVVSPVTLKVPIAPAIPRGYSGYISGRQYAASLFTSNYTTTVQNYYNNSVIRLAEKSGCQGNCKARVMGVGLSVNCSSYTWPFNLAPSTEQPYNVSNDPAVINGTNVFQSLFDWKVASGNMSLNIQYKDKSPCTGDLIVKNCTMQTALVSYPVVIDSNNTISLDPSTTIFDDRLAHQININFDSAIAGPTTLGGYYLALKNKFNSEAHLRWVGAVGYELLTTGSTATQYAVTNVTTGDGFAIGSSCDLSFTDPTMDLIASARELMFRTALDIAAGNSSLIQSVSGAQSNTPAVYESQYLYLIIAAILTGIAVFVVTLTFVGYSVLGRSVSMSPLEIAKAFNAPLLESADSNADVKSLMCVVGERSVRYGAVSLDGSLDTGDTSAVGKNEMQARQAHVPSEIEGGQKRLEMADERLVQMPRKGWKFL</sequence>
<keyword evidence="1" id="KW-0472">Membrane</keyword>
<protein>
    <submittedName>
        <fullName evidence="2">Uncharacterized protein</fullName>
    </submittedName>
</protein>
<dbReference type="EMBL" id="JAXLQG010000019">
    <property type="protein sequence ID" value="KAK5530409.1"/>
    <property type="molecule type" value="Genomic_DNA"/>
</dbReference>
<dbReference type="Pfam" id="PF11374">
    <property type="entry name" value="DUF3176"/>
    <property type="match status" value="1"/>
</dbReference>
<dbReference type="InterPro" id="IPR021514">
    <property type="entry name" value="DUF3176"/>
</dbReference>
<keyword evidence="1" id="KW-0812">Transmembrane</keyword>
<dbReference type="PANTHER" id="PTHR37576">
    <property type="entry name" value="DEFECT AT LOW TEMPERATURE PROTEIN 1"/>
    <property type="match status" value="1"/>
</dbReference>
<dbReference type="PANTHER" id="PTHR37576:SF2">
    <property type="entry name" value="DEFECT AT LOW TEMPERATURE PROTEIN 1"/>
    <property type="match status" value="1"/>
</dbReference>
<keyword evidence="3" id="KW-1185">Reference proteome</keyword>
<feature type="transmembrane region" description="Helical" evidence="1">
    <location>
        <begin position="455"/>
        <end position="482"/>
    </location>
</feature>
<proteinExistence type="predicted"/>
<dbReference type="Proteomes" id="UP001345827">
    <property type="component" value="Unassembled WGS sequence"/>
</dbReference>
<feature type="transmembrane region" description="Helical" evidence="1">
    <location>
        <begin position="31"/>
        <end position="53"/>
    </location>
</feature>
<reference evidence="2 3" key="1">
    <citation type="submission" date="2023-06" db="EMBL/GenBank/DDBJ databases">
        <title>Black Yeasts Isolated from many extreme environments.</title>
        <authorList>
            <person name="Coleine C."/>
            <person name="Stajich J.E."/>
            <person name="Selbmann L."/>
        </authorList>
    </citation>
    <scope>NUCLEOTIDE SEQUENCE [LARGE SCALE GENOMIC DNA]</scope>
    <source>
        <strain evidence="2 3">CCFEE 5887</strain>
    </source>
</reference>
<evidence type="ECO:0000313" key="2">
    <source>
        <dbReference type="EMBL" id="KAK5530409.1"/>
    </source>
</evidence>
<gene>
    <name evidence="2" type="ORF">LTR25_008987</name>
</gene>
<dbReference type="AlphaFoldDB" id="A0AAV9PVI6"/>
<keyword evidence="1" id="KW-1133">Transmembrane helix</keyword>
<feature type="transmembrane region" description="Helical" evidence="1">
    <location>
        <begin position="65"/>
        <end position="84"/>
    </location>
</feature>
<name>A0AAV9PVI6_9PEZI</name>